<evidence type="ECO:0000313" key="1">
    <source>
        <dbReference type="EMBL" id="KAA6396817.1"/>
    </source>
</evidence>
<sequence>MRNNTHEKRDGVTFPSIPALRQAIVPGNIFNNFKCAGYSQKRNKDGTCHAEVAYEQLTAVQQEIDANGSILKY</sequence>
<dbReference type="Proteomes" id="UP000324800">
    <property type="component" value="Unassembled WGS sequence"/>
</dbReference>
<proteinExistence type="predicted"/>
<accession>A0A5J4WNZ4</accession>
<comment type="caution">
    <text evidence="1">The sequence shown here is derived from an EMBL/GenBank/DDBJ whole genome shotgun (WGS) entry which is preliminary data.</text>
</comment>
<dbReference type="EMBL" id="SNRW01001333">
    <property type="protein sequence ID" value="KAA6396817.1"/>
    <property type="molecule type" value="Genomic_DNA"/>
</dbReference>
<evidence type="ECO:0000313" key="2">
    <source>
        <dbReference type="Proteomes" id="UP000324800"/>
    </source>
</evidence>
<name>A0A5J4WNZ4_9EUKA</name>
<dbReference type="AlphaFoldDB" id="A0A5J4WNZ4"/>
<gene>
    <name evidence="1" type="ORF">EZS28_007659</name>
</gene>
<reference evidence="1 2" key="1">
    <citation type="submission" date="2019-03" db="EMBL/GenBank/DDBJ databases">
        <title>Single cell metagenomics reveals metabolic interactions within the superorganism composed of flagellate Streblomastix strix and complex community of Bacteroidetes bacteria on its surface.</title>
        <authorList>
            <person name="Treitli S.C."/>
            <person name="Kolisko M."/>
            <person name="Husnik F."/>
            <person name="Keeling P."/>
            <person name="Hampl V."/>
        </authorList>
    </citation>
    <scope>NUCLEOTIDE SEQUENCE [LARGE SCALE GENOMIC DNA]</scope>
    <source>
        <strain evidence="1">ST1C</strain>
    </source>
</reference>
<organism evidence="1 2">
    <name type="scientific">Streblomastix strix</name>
    <dbReference type="NCBI Taxonomy" id="222440"/>
    <lineage>
        <taxon>Eukaryota</taxon>
        <taxon>Metamonada</taxon>
        <taxon>Preaxostyla</taxon>
        <taxon>Oxymonadida</taxon>
        <taxon>Streblomastigidae</taxon>
        <taxon>Streblomastix</taxon>
    </lineage>
</organism>
<protein>
    <submittedName>
        <fullName evidence="1">Uncharacterized protein</fullName>
    </submittedName>
</protein>